<dbReference type="InterPro" id="IPR038765">
    <property type="entry name" value="Papain-like_cys_pep_sf"/>
</dbReference>
<keyword evidence="4" id="KW-1185">Reference proteome</keyword>
<dbReference type="HOGENOM" id="CLU_905289_0_0_7"/>
<keyword evidence="1" id="KW-1133">Transmembrane helix</keyword>
<dbReference type="Gene3D" id="3.90.1720.10">
    <property type="entry name" value="endopeptidase domain like (from Nostoc punctiforme)"/>
    <property type="match status" value="1"/>
</dbReference>
<name>F2NC90_DESAR</name>
<keyword evidence="1" id="KW-0812">Transmembrane</keyword>
<gene>
    <name evidence="3" type="ordered locus">Desac_1018</name>
</gene>
<dbReference type="KEGG" id="dao:Desac_1018"/>
<dbReference type="RefSeq" id="WP_013705998.1">
    <property type="nucleotide sequence ID" value="NC_015388.1"/>
</dbReference>
<dbReference type="Proteomes" id="UP000000483">
    <property type="component" value="Chromosome"/>
</dbReference>
<reference evidence="3 4" key="1">
    <citation type="journal article" date="2011" name="Stand. Genomic Sci.">
        <title>Complete genome sequence of the acetate-degrading sulfate reducer Desulfobacca acetoxidans type strain (ASRB2).</title>
        <authorList>
            <person name="Goker M."/>
            <person name="Teshima H."/>
            <person name="Lapidus A."/>
            <person name="Nolan M."/>
            <person name="Lucas S."/>
            <person name="Hammon N."/>
            <person name="Deshpande S."/>
            <person name="Cheng J.F."/>
            <person name="Tapia R."/>
            <person name="Han C."/>
            <person name="Goodwin L."/>
            <person name="Pitluck S."/>
            <person name="Huntemann M."/>
            <person name="Liolios K."/>
            <person name="Ivanova N."/>
            <person name="Pagani I."/>
            <person name="Mavromatis K."/>
            <person name="Ovchinikova G."/>
            <person name="Pati A."/>
            <person name="Chen A."/>
            <person name="Palaniappan K."/>
            <person name="Land M."/>
            <person name="Hauser L."/>
            <person name="Brambilla E.M."/>
            <person name="Rohde M."/>
            <person name="Spring S."/>
            <person name="Detter J.C."/>
            <person name="Woyke T."/>
            <person name="Bristow J."/>
            <person name="Eisen J.A."/>
            <person name="Markowitz V."/>
            <person name="Hugenholtz P."/>
            <person name="Kyrpides N.C."/>
            <person name="Klenk H.P."/>
        </authorList>
    </citation>
    <scope>NUCLEOTIDE SEQUENCE [LARGE SCALE GENOMIC DNA]</scope>
    <source>
        <strain evidence="4">ATCC 700848 / DSM 11109 / ASRB2</strain>
    </source>
</reference>
<organism evidence="3 4">
    <name type="scientific">Desulfobacca acetoxidans (strain ATCC 700848 / DSM 11109 / ASRB2)</name>
    <dbReference type="NCBI Taxonomy" id="880072"/>
    <lineage>
        <taxon>Bacteria</taxon>
        <taxon>Pseudomonadati</taxon>
        <taxon>Thermodesulfobacteriota</taxon>
        <taxon>Desulfobaccia</taxon>
        <taxon>Desulfobaccales</taxon>
        <taxon>Desulfobaccaceae</taxon>
        <taxon>Desulfobacca</taxon>
    </lineage>
</organism>
<dbReference type="Pfam" id="PF12671">
    <property type="entry name" value="Amidase_6"/>
    <property type="match status" value="1"/>
</dbReference>
<dbReference type="InterPro" id="IPR024301">
    <property type="entry name" value="Amidase_6"/>
</dbReference>
<dbReference type="AlphaFoldDB" id="F2NC90"/>
<evidence type="ECO:0000313" key="3">
    <source>
        <dbReference type="EMBL" id="AEB08885.1"/>
    </source>
</evidence>
<protein>
    <recommendedName>
        <fullName evidence="2">Putative amidase domain-containing protein</fullName>
    </recommendedName>
</protein>
<dbReference type="OrthoDB" id="9812429at2"/>
<keyword evidence="1" id="KW-0472">Membrane</keyword>
<evidence type="ECO:0000259" key="2">
    <source>
        <dbReference type="Pfam" id="PF12671"/>
    </source>
</evidence>
<dbReference type="STRING" id="880072.Desac_1018"/>
<dbReference type="EMBL" id="CP002629">
    <property type="protein sequence ID" value="AEB08885.1"/>
    <property type="molecule type" value="Genomic_DNA"/>
</dbReference>
<feature type="domain" description="Putative amidase" evidence="2">
    <location>
        <begin position="35"/>
        <end position="178"/>
    </location>
</feature>
<feature type="transmembrane region" description="Helical" evidence="1">
    <location>
        <begin position="12"/>
        <end position="30"/>
    </location>
</feature>
<feature type="transmembrane region" description="Helical" evidence="1">
    <location>
        <begin position="258"/>
        <end position="276"/>
    </location>
</feature>
<dbReference type="eggNOG" id="ENOG50308KQ">
    <property type="taxonomic scope" value="Bacteria"/>
</dbReference>
<feature type="transmembrane region" description="Helical" evidence="1">
    <location>
        <begin position="282"/>
        <end position="303"/>
    </location>
</feature>
<feature type="transmembrane region" description="Helical" evidence="1">
    <location>
        <begin position="110"/>
        <end position="128"/>
    </location>
</feature>
<evidence type="ECO:0000313" key="4">
    <source>
        <dbReference type="Proteomes" id="UP000000483"/>
    </source>
</evidence>
<proteinExistence type="predicted"/>
<sequence>MQAPERSRKRMAFIECVMIFSLLLMIPYMVQAQQQYHRQGAVTYAQAYAEKYCTDGWIFRTCSGDPVSVTGGGVMTDEDKYANPHGCDCSHFVSCAIGEPGGGLDVDHPYSPYVYGYVGVVALGGWLLSGRGELVDSVNALQPGDVIQYDRDGTGWKHSVVYVGSENICAHSISRLSEHWTSVDHVAVRFIHITIPTAIPTLSEWKRIFFTMVMLSLVLGFVRGQSPVLPSACGSLCIASNAYRMAYNRKLFYKAIRWVYSAAALGLAGATAVFGYVSMPDIVGTLICAPLAAYILHLVLLSLPEGR</sequence>
<dbReference type="SUPFAM" id="SSF54001">
    <property type="entry name" value="Cysteine proteinases"/>
    <property type="match status" value="1"/>
</dbReference>
<evidence type="ECO:0000256" key="1">
    <source>
        <dbReference type="SAM" id="Phobius"/>
    </source>
</evidence>
<accession>F2NC90</accession>
<reference evidence="4" key="2">
    <citation type="submission" date="2011-03" db="EMBL/GenBank/DDBJ databases">
        <title>The complete genome of Desulfobacca acetoxidans DSM 11109.</title>
        <authorList>
            <consortium name="US DOE Joint Genome Institute (JGI-PGF)"/>
            <person name="Lucas S."/>
            <person name="Copeland A."/>
            <person name="Lapidus A."/>
            <person name="Bruce D."/>
            <person name="Goodwin L."/>
            <person name="Pitluck S."/>
            <person name="Peters L."/>
            <person name="Kyrpides N."/>
            <person name="Mavromatis K."/>
            <person name="Ivanova N."/>
            <person name="Ovchinnikova G."/>
            <person name="Teshima H."/>
            <person name="Detter J.C."/>
            <person name="Han C."/>
            <person name="Land M."/>
            <person name="Hauser L."/>
            <person name="Markowitz V."/>
            <person name="Cheng J.-F."/>
            <person name="Hugenholtz P."/>
            <person name="Woyke T."/>
            <person name="Wu D."/>
            <person name="Spring S."/>
            <person name="Schueler E."/>
            <person name="Brambilla E."/>
            <person name="Klenk H.-P."/>
            <person name="Eisen J.A."/>
        </authorList>
    </citation>
    <scope>NUCLEOTIDE SEQUENCE [LARGE SCALE GENOMIC DNA]</scope>
    <source>
        <strain evidence="4">ATCC 700848 / DSM 11109 / ASRB2</strain>
    </source>
</reference>